<feature type="domain" description="BIG2" evidence="2">
    <location>
        <begin position="313"/>
        <end position="388"/>
    </location>
</feature>
<reference evidence="3" key="2">
    <citation type="journal article" date="2021" name="PeerJ">
        <title>Extensive microbial diversity within the chicken gut microbiome revealed by metagenomics and culture.</title>
        <authorList>
            <person name="Gilroy R."/>
            <person name="Ravi A."/>
            <person name="Getino M."/>
            <person name="Pursley I."/>
            <person name="Horton D.L."/>
            <person name="Alikhan N.F."/>
            <person name="Baker D."/>
            <person name="Gharbi K."/>
            <person name="Hall N."/>
            <person name="Watson M."/>
            <person name="Adriaenssens E.M."/>
            <person name="Foster-Nyarko E."/>
            <person name="Jarju S."/>
            <person name="Secka A."/>
            <person name="Antonio M."/>
            <person name="Oren A."/>
            <person name="Chaudhuri R.R."/>
            <person name="La Ragione R."/>
            <person name="Hildebrand F."/>
            <person name="Pallen M.J."/>
        </authorList>
    </citation>
    <scope>NUCLEOTIDE SEQUENCE</scope>
    <source>
        <strain evidence="3">CHK190-19873</strain>
    </source>
</reference>
<evidence type="ECO:0000256" key="1">
    <source>
        <dbReference type="SAM" id="SignalP"/>
    </source>
</evidence>
<comment type="caution">
    <text evidence="3">The sequence shown here is derived from an EMBL/GenBank/DDBJ whole genome shotgun (WGS) entry which is preliminary data.</text>
</comment>
<feature type="domain" description="BIG2" evidence="2">
    <location>
        <begin position="476"/>
        <end position="550"/>
    </location>
</feature>
<feature type="domain" description="BIG2" evidence="2">
    <location>
        <begin position="147"/>
        <end position="226"/>
    </location>
</feature>
<dbReference type="InterPro" id="IPR003343">
    <property type="entry name" value="Big_2"/>
</dbReference>
<dbReference type="InterPro" id="IPR008964">
    <property type="entry name" value="Invasin/intimin_cell_adhesion"/>
</dbReference>
<dbReference type="Gene3D" id="2.60.40.1080">
    <property type="match status" value="7"/>
</dbReference>
<dbReference type="InterPro" id="IPR045197">
    <property type="entry name" value="NUP210-like"/>
</dbReference>
<dbReference type="PANTHER" id="PTHR23019">
    <property type="entry name" value="NUCLEAR PORE MEMBRANE GLYCOPROTEIN GP210-RELATED"/>
    <property type="match status" value="1"/>
</dbReference>
<sequence length="933" mass="96979">MKSVKRKWAGRISLPLLLIVLFAALFLAWPGTGMSAWAADDDVEINKVNNIYYDGDGNRIVMEGATLNLGPAGAVYHDGVVSASWRSGNSSVIRISGASNGLYCTAVAVGTGVCTVTATTDSVYVLDGLIWDYKTMESPHKFRVVPELQSIVLNDRELSLALNGTAKLSYQCVPSDPYTSALAEVAFASSDTSVATVDEEGNVRGIRYGTATITARSADGKQAVCTVTVERPKVTDVRLNKTKATLNAGATLQLAGTVLPVSADEEIAWSSSNTSVASVSASGKVTAKKGGTAEITAKAGSVTAKCTVTVRKAPSSVKFGSGSVTITEGSSKTLKAVLSPSGSKTSLTWKSSNPKVAQVSDSGKVTAKARGTATITATTTNGKKASCKVTVKAPSPKSIKLSSKTLKLETGGKKRLTYTFSPENAQGKVTWKSSKPSVASVNSKGLITAKSVGKTTITARVSSKVTARCTVTVAKKPSSIKLKKTSLTLKRGSTAKLSYSFSPSNSYATVKWSSSSKAVTVKSDGTIAAKAIGRAKITVRTSNGKKASCTVKVTAPDAKSMKLKTASAVVEKGKTLKLSYTLSPSDAVGRVKWSTSNKKVAIVSSSGKVTAKAVGTATITAKISSKVYAKCKITVPVHATGISIADSPRYVAAGDSLSLTAKITPSNAVEKAKWTSSNPSVASVDSNGKVTGKKAGTVTIQAAAGKYKASCTVQVTPGLWLDISEGLISLGSRNKVSQYATRNGVYGAETYTYDPAVGITIVQSKKGYSNDLQVSQQFDKNAGENMRITLNGVTINQILIWSNDKVTLECMEGTSNTITDGIIYHCEDDAGSLSITGKGSLNVNNDDNAAIRAQRNLLISCSNVTAKTTDSASPVIGCRIIFSSDKDRTVENITIQAGSKVKAIGGCKAVGASGGNTTEKNIQIASGALSYSN</sequence>
<evidence type="ECO:0000313" key="4">
    <source>
        <dbReference type="Proteomes" id="UP000823935"/>
    </source>
</evidence>
<dbReference type="Pfam" id="PF02368">
    <property type="entry name" value="Big_2"/>
    <property type="match status" value="7"/>
</dbReference>
<evidence type="ECO:0000313" key="3">
    <source>
        <dbReference type="EMBL" id="HIS30257.1"/>
    </source>
</evidence>
<evidence type="ECO:0000259" key="2">
    <source>
        <dbReference type="SMART" id="SM00635"/>
    </source>
</evidence>
<dbReference type="AlphaFoldDB" id="A0A9D1JIT1"/>
<dbReference type="Proteomes" id="UP000823935">
    <property type="component" value="Unassembled WGS sequence"/>
</dbReference>
<keyword evidence="1" id="KW-0732">Signal</keyword>
<reference evidence="3" key="1">
    <citation type="submission" date="2020-10" db="EMBL/GenBank/DDBJ databases">
        <authorList>
            <person name="Gilroy R."/>
        </authorList>
    </citation>
    <scope>NUCLEOTIDE SEQUENCE</scope>
    <source>
        <strain evidence="3">CHK190-19873</strain>
    </source>
</reference>
<dbReference type="SUPFAM" id="SSF49373">
    <property type="entry name" value="Invasin/intimin cell-adhesion fragments"/>
    <property type="match status" value="7"/>
</dbReference>
<proteinExistence type="predicted"/>
<feature type="domain" description="BIG2" evidence="2">
    <location>
        <begin position="395"/>
        <end position="471"/>
    </location>
</feature>
<feature type="chain" id="PRO_5039572155" evidence="1">
    <location>
        <begin position="39"/>
        <end position="933"/>
    </location>
</feature>
<dbReference type="SMART" id="SM00635">
    <property type="entry name" value="BID_2"/>
    <property type="match status" value="7"/>
</dbReference>
<dbReference type="EMBL" id="DVIQ01000009">
    <property type="protein sequence ID" value="HIS30257.1"/>
    <property type="molecule type" value="Genomic_DNA"/>
</dbReference>
<name>A0A9D1JIT1_9FIRM</name>
<feature type="domain" description="BIG2" evidence="2">
    <location>
        <begin position="233"/>
        <end position="309"/>
    </location>
</feature>
<dbReference type="PANTHER" id="PTHR23019:SF0">
    <property type="entry name" value="NUCLEAR PORE MEMBRANE GLYCOPROTEIN 210"/>
    <property type="match status" value="1"/>
</dbReference>
<feature type="domain" description="BIG2" evidence="2">
    <location>
        <begin position="557"/>
        <end position="630"/>
    </location>
</feature>
<gene>
    <name evidence="3" type="ORF">IAB44_01705</name>
</gene>
<protein>
    <submittedName>
        <fullName evidence="3">Ig-like domain-containing protein</fullName>
    </submittedName>
</protein>
<organism evidence="3 4">
    <name type="scientific">Candidatus Limivivens intestinipullorum</name>
    <dbReference type="NCBI Taxonomy" id="2840858"/>
    <lineage>
        <taxon>Bacteria</taxon>
        <taxon>Bacillati</taxon>
        <taxon>Bacillota</taxon>
        <taxon>Clostridia</taxon>
        <taxon>Lachnospirales</taxon>
        <taxon>Lachnospiraceae</taxon>
        <taxon>Lachnospiraceae incertae sedis</taxon>
        <taxon>Candidatus Limivivens</taxon>
    </lineage>
</organism>
<feature type="signal peptide" evidence="1">
    <location>
        <begin position="1"/>
        <end position="38"/>
    </location>
</feature>
<accession>A0A9D1JIT1</accession>
<feature type="domain" description="BIG2" evidence="2">
    <location>
        <begin position="638"/>
        <end position="712"/>
    </location>
</feature>